<dbReference type="HAMAP" id="MF_01393">
    <property type="entry name" value="ATP_synth_a_bact"/>
    <property type="match status" value="1"/>
</dbReference>
<sequence>MIFRRLLLVITLIAALPFPALFGAEEATVANAVPAGDTHGSEAHGDGHADHSVTPKAVELFHIGPLPVTNSMIYTWIIMAVIFLTVRMGTRQMNDKPSKMQNFIEAAVEGLEDMTAGMLEPKVVRWCFPLVATFFLFIVVSNLMGLLPGVGSITYNDHPIFRPPTADANTTIAMALVFFIMSTYWAVKYNGVGGLIKHIFGVKGGMTGLVVIPLFFIFVFIGLIEVMSILIRPVALAMRLYGNVYGGESVLTLMLHTQPLGLAALPFYFMELLVACVQALVFTILCIAFIGTLCSHPEEEGEH</sequence>
<evidence type="ECO:0000256" key="5">
    <source>
        <dbReference type="ARBA" id="ARBA00022692"/>
    </source>
</evidence>
<dbReference type="Pfam" id="PF00119">
    <property type="entry name" value="ATP-synt_A"/>
    <property type="match status" value="1"/>
</dbReference>
<keyword evidence="4" id="KW-0138">CF(0)</keyword>
<keyword evidence="9 11" id="KW-0472">Membrane</keyword>
<proteinExistence type="inferred from homology"/>
<evidence type="ECO:0000313" key="12">
    <source>
        <dbReference type="EMBL" id="SVB33174.1"/>
    </source>
</evidence>
<gene>
    <name evidence="12" type="ORF">METZ01_LOCUS186028</name>
</gene>
<dbReference type="InterPro" id="IPR023011">
    <property type="entry name" value="ATP_synth_F0_asu_AS"/>
</dbReference>
<keyword evidence="7 11" id="KW-1133">Transmembrane helix</keyword>
<evidence type="ECO:0008006" key="13">
    <source>
        <dbReference type="Google" id="ProtNLM"/>
    </source>
</evidence>
<feature type="transmembrane region" description="Helical" evidence="11">
    <location>
        <begin position="267"/>
        <end position="290"/>
    </location>
</feature>
<dbReference type="InterPro" id="IPR045082">
    <property type="entry name" value="ATP_syn_F0_a_bact/chloroplast"/>
</dbReference>
<evidence type="ECO:0000256" key="2">
    <source>
        <dbReference type="ARBA" id="ARBA00006810"/>
    </source>
</evidence>
<dbReference type="InterPro" id="IPR035908">
    <property type="entry name" value="F0_ATP_A_sf"/>
</dbReference>
<feature type="transmembrane region" description="Helical" evidence="11">
    <location>
        <begin position="73"/>
        <end position="90"/>
    </location>
</feature>
<keyword evidence="5 11" id="KW-0812">Transmembrane</keyword>
<organism evidence="12">
    <name type="scientific">marine metagenome</name>
    <dbReference type="NCBI Taxonomy" id="408172"/>
    <lineage>
        <taxon>unclassified sequences</taxon>
        <taxon>metagenomes</taxon>
        <taxon>ecological metagenomes</taxon>
    </lineage>
</organism>
<comment type="subcellular location">
    <subcellularLocation>
        <location evidence="1">Membrane</location>
        <topology evidence="1">Multi-pass membrane protein</topology>
    </subcellularLocation>
</comment>
<evidence type="ECO:0000256" key="6">
    <source>
        <dbReference type="ARBA" id="ARBA00022781"/>
    </source>
</evidence>
<accession>A0A382D564</accession>
<evidence type="ECO:0000256" key="7">
    <source>
        <dbReference type="ARBA" id="ARBA00022989"/>
    </source>
</evidence>
<evidence type="ECO:0000256" key="1">
    <source>
        <dbReference type="ARBA" id="ARBA00004141"/>
    </source>
</evidence>
<evidence type="ECO:0000256" key="10">
    <source>
        <dbReference type="ARBA" id="ARBA00023310"/>
    </source>
</evidence>
<dbReference type="PANTHER" id="PTHR42823">
    <property type="entry name" value="ATP SYNTHASE SUBUNIT A, CHLOROPLASTIC"/>
    <property type="match status" value="1"/>
</dbReference>
<evidence type="ECO:0000256" key="9">
    <source>
        <dbReference type="ARBA" id="ARBA00023136"/>
    </source>
</evidence>
<feature type="transmembrane region" description="Helical" evidence="11">
    <location>
        <begin position="126"/>
        <end position="148"/>
    </location>
</feature>
<dbReference type="PANTHER" id="PTHR42823:SF3">
    <property type="entry name" value="ATP SYNTHASE SUBUNIT A, CHLOROPLASTIC"/>
    <property type="match status" value="1"/>
</dbReference>
<dbReference type="InterPro" id="IPR000568">
    <property type="entry name" value="ATP_synth_F0_asu"/>
</dbReference>
<protein>
    <recommendedName>
        <fullName evidence="13">F-ATPase subunit 6</fullName>
    </recommendedName>
</protein>
<evidence type="ECO:0000256" key="11">
    <source>
        <dbReference type="SAM" id="Phobius"/>
    </source>
</evidence>
<name>A0A382D564_9ZZZZ</name>
<dbReference type="Gene3D" id="1.20.120.220">
    <property type="entry name" value="ATP synthase, F0 complex, subunit A"/>
    <property type="match status" value="1"/>
</dbReference>
<evidence type="ECO:0000256" key="4">
    <source>
        <dbReference type="ARBA" id="ARBA00022547"/>
    </source>
</evidence>
<dbReference type="EMBL" id="UINC01037539">
    <property type="protein sequence ID" value="SVB33174.1"/>
    <property type="molecule type" value="Genomic_DNA"/>
</dbReference>
<feature type="transmembrane region" description="Helical" evidence="11">
    <location>
        <begin position="168"/>
        <end position="187"/>
    </location>
</feature>
<keyword evidence="3" id="KW-0813">Transport</keyword>
<dbReference type="AlphaFoldDB" id="A0A382D564"/>
<comment type="similarity">
    <text evidence="2">Belongs to the ATPase A chain family.</text>
</comment>
<dbReference type="GO" id="GO:0046933">
    <property type="term" value="F:proton-transporting ATP synthase activity, rotational mechanism"/>
    <property type="evidence" value="ECO:0007669"/>
    <property type="project" value="TreeGrafter"/>
</dbReference>
<dbReference type="GO" id="GO:0045259">
    <property type="term" value="C:proton-transporting ATP synthase complex"/>
    <property type="evidence" value="ECO:0007669"/>
    <property type="project" value="UniProtKB-KW"/>
</dbReference>
<dbReference type="GO" id="GO:0042777">
    <property type="term" value="P:proton motive force-driven plasma membrane ATP synthesis"/>
    <property type="evidence" value="ECO:0007669"/>
    <property type="project" value="TreeGrafter"/>
</dbReference>
<reference evidence="12" key="1">
    <citation type="submission" date="2018-05" db="EMBL/GenBank/DDBJ databases">
        <authorList>
            <person name="Lanie J.A."/>
            <person name="Ng W.-L."/>
            <person name="Kazmierczak K.M."/>
            <person name="Andrzejewski T.M."/>
            <person name="Davidsen T.M."/>
            <person name="Wayne K.J."/>
            <person name="Tettelin H."/>
            <person name="Glass J.I."/>
            <person name="Rusch D."/>
            <person name="Podicherti R."/>
            <person name="Tsui H.-C.T."/>
            <person name="Winkler M.E."/>
        </authorList>
    </citation>
    <scope>NUCLEOTIDE SEQUENCE</scope>
</reference>
<dbReference type="SUPFAM" id="SSF81336">
    <property type="entry name" value="F1F0 ATP synthase subunit A"/>
    <property type="match status" value="1"/>
</dbReference>
<feature type="transmembrane region" description="Helical" evidence="11">
    <location>
        <begin position="208"/>
        <end position="231"/>
    </location>
</feature>
<keyword evidence="10" id="KW-0066">ATP synthesis</keyword>
<dbReference type="PROSITE" id="PS00449">
    <property type="entry name" value="ATPASE_A"/>
    <property type="match status" value="1"/>
</dbReference>
<keyword evidence="8" id="KW-0406">Ion transport</keyword>
<dbReference type="PRINTS" id="PR00123">
    <property type="entry name" value="ATPASEA"/>
</dbReference>
<evidence type="ECO:0000256" key="3">
    <source>
        <dbReference type="ARBA" id="ARBA00022448"/>
    </source>
</evidence>
<dbReference type="CDD" id="cd00310">
    <property type="entry name" value="ATP-synt_Fo_a_6"/>
    <property type="match status" value="1"/>
</dbReference>
<dbReference type="GO" id="GO:0005886">
    <property type="term" value="C:plasma membrane"/>
    <property type="evidence" value="ECO:0007669"/>
    <property type="project" value="TreeGrafter"/>
</dbReference>
<evidence type="ECO:0000256" key="8">
    <source>
        <dbReference type="ARBA" id="ARBA00023065"/>
    </source>
</evidence>
<keyword evidence="6" id="KW-0375">Hydrogen ion transport</keyword>